<dbReference type="InterPro" id="IPR036388">
    <property type="entry name" value="WH-like_DNA-bd_sf"/>
</dbReference>
<dbReference type="AlphaFoldDB" id="A0A4Y3R8U9"/>
<evidence type="ECO:0000256" key="1">
    <source>
        <dbReference type="ARBA" id="ARBA00023015"/>
    </source>
</evidence>
<dbReference type="GO" id="GO:0003700">
    <property type="term" value="F:DNA-binding transcription factor activity"/>
    <property type="evidence" value="ECO:0007669"/>
    <property type="project" value="InterPro"/>
</dbReference>
<dbReference type="CDD" id="cd07377">
    <property type="entry name" value="WHTH_GntR"/>
    <property type="match status" value="1"/>
</dbReference>
<proteinExistence type="predicted"/>
<dbReference type="SMART" id="SM00345">
    <property type="entry name" value="HTH_GNTR"/>
    <property type="match status" value="1"/>
</dbReference>
<feature type="compositionally biased region" description="Pro residues" evidence="4">
    <location>
        <begin position="119"/>
        <end position="129"/>
    </location>
</feature>
<dbReference type="EMBL" id="BJMM01000046">
    <property type="protein sequence ID" value="GEB53238.1"/>
    <property type="molecule type" value="Genomic_DNA"/>
</dbReference>
<evidence type="ECO:0000313" key="7">
    <source>
        <dbReference type="Proteomes" id="UP000319210"/>
    </source>
</evidence>
<dbReference type="InterPro" id="IPR036390">
    <property type="entry name" value="WH_DNA-bd_sf"/>
</dbReference>
<feature type="compositionally biased region" description="Low complexity" evidence="4">
    <location>
        <begin position="12"/>
        <end position="25"/>
    </location>
</feature>
<organism evidence="6 7">
    <name type="scientific">Streptomyces cacaoi</name>
    <dbReference type="NCBI Taxonomy" id="1898"/>
    <lineage>
        <taxon>Bacteria</taxon>
        <taxon>Bacillati</taxon>
        <taxon>Actinomycetota</taxon>
        <taxon>Actinomycetes</taxon>
        <taxon>Kitasatosporales</taxon>
        <taxon>Streptomycetaceae</taxon>
        <taxon>Streptomyces</taxon>
    </lineage>
</organism>
<dbReference type="InterPro" id="IPR008920">
    <property type="entry name" value="TF_FadR/GntR_C"/>
</dbReference>
<evidence type="ECO:0000256" key="3">
    <source>
        <dbReference type="ARBA" id="ARBA00023163"/>
    </source>
</evidence>
<feature type="compositionally biased region" description="Basic and acidic residues" evidence="4">
    <location>
        <begin position="98"/>
        <end position="117"/>
    </location>
</feature>
<dbReference type="PROSITE" id="PS50949">
    <property type="entry name" value="HTH_GNTR"/>
    <property type="match status" value="1"/>
</dbReference>
<dbReference type="SUPFAM" id="SSF48008">
    <property type="entry name" value="GntR ligand-binding domain-like"/>
    <property type="match status" value="1"/>
</dbReference>
<dbReference type="Pfam" id="PF07729">
    <property type="entry name" value="FCD"/>
    <property type="match status" value="1"/>
</dbReference>
<sequence>MEQTRAEAPIQRAGRAAAVPVAPSALRERPAPAQPPPSAVRTRAVEDARDPWNSEGDPGADGHDCHDGCDGHDGYDGHDGCDPRGGGGGHGGAPLLREAGRTPEQRRPRVRGEHVHSEPPAPDIAPPRPVPRRHSVRDQVLEALRAALLSGELAPGEVYSAPALADRFGVSPTPVREAMQRLASEGAVETVPNRGFRVAEHSPRDVAELTEIRALLEVPAVLALARTVPVAHWDRLRPLAEDTLEAAARGDRAGYAETDRVFHRALLELTGNQQLVLLGDDIHRRAHLCAVRAAPAPRTTDLLAEAAEHVALLDALTEGDLAAVERLVRGHY</sequence>
<keyword evidence="2" id="KW-0238">DNA-binding</keyword>
<dbReference type="SUPFAM" id="SSF46785">
    <property type="entry name" value="Winged helix' DNA-binding domain"/>
    <property type="match status" value="1"/>
</dbReference>
<dbReference type="PANTHER" id="PTHR43537:SF45">
    <property type="entry name" value="GNTR FAMILY REGULATORY PROTEIN"/>
    <property type="match status" value="1"/>
</dbReference>
<dbReference type="PANTHER" id="PTHR43537">
    <property type="entry name" value="TRANSCRIPTIONAL REGULATOR, GNTR FAMILY"/>
    <property type="match status" value="1"/>
</dbReference>
<feature type="compositionally biased region" description="Basic and acidic residues" evidence="4">
    <location>
        <begin position="43"/>
        <end position="52"/>
    </location>
</feature>
<feature type="compositionally biased region" description="Gly residues" evidence="4">
    <location>
        <begin position="83"/>
        <end position="92"/>
    </location>
</feature>
<keyword evidence="3" id="KW-0804">Transcription</keyword>
<keyword evidence="7" id="KW-1185">Reference proteome</keyword>
<evidence type="ECO:0000256" key="4">
    <source>
        <dbReference type="SAM" id="MobiDB-lite"/>
    </source>
</evidence>
<dbReference type="Gene3D" id="1.20.120.530">
    <property type="entry name" value="GntR ligand-binding domain-like"/>
    <property type="match status" value="1"/>
</dbReference>
<feature type="domain" description="HTH gntR-type" evidence="5">
    <location>
        <begin position="134"/>
        <end position="201"/>
    </location>
</feature>
<evidence type="ECO:0000256" key="2">
    <source>
        <dbReference type="ARBA" id="ARBA00023125"/>
    </source>
</evidence>
<name>A0A4Y3R8U9_STRCI</name>
<dbReference type="SMART" id="SM00895">
    <property type="entry name" value="FCD"/>
    <property type="match status" value="1"/>
</dbReference>
<dbReference type="Gene3D" id="1.10.10.10">
    <property type="entry name" value="Winged helix-like DNA-binding domain superfamily/Winged helix DNA-binding domain"/>
    <property type="match status" value="1"/>
</dbReference>
<evidence type="ECO:0000313" key="6">
    <source>
        <dbReference type="EMBL" id="GEB53238.1"/>
    </source>
</evidence>
<dbReference type="InterPro" id="IPR011711">
    <property type="entry name" value="GntR_C"/>
</dbReference>
<evidence type="ECO:0000259" key="5">
    <source>
        <dbReference type="PROSITE" id="PS50949"/>
    </source>
</evidence>
<dbReference type="Proteomes" id="UP000319210">
    <property type="component" value="Unassembled WGS sequence"/>
</dbReference>
<reference evidence="6 7" key="1">
    <citation type="submission" date="2019-06" db="EMBL/GenBank/DDBJ databases">
        <title>Whole genome shotgun sequence of Streptomyces cacaoi subsp. cacaoi NBRC 12748.</title>
        <authorList>
            <person name="Hosoyama A."/>
            <person name="Uohara A."/>
            <person name="Ohji S."/>
            <person name="Ichikawa N."/>
        </authorList>
    </citation>
    <scope>NUCLEOTIDE SEQUENCE [LARGE SCALE GENOMIC DNA]</scope>
    <source>
        <strain evidence="6 7">NBRC 12748</strain>
    </source>
</reference>
<dbReference type="GO" id="GO:0003677">
    <property type="term" value="F:DNA binding"/>
    <property type="evidence" value="ECO:0007669"/>
    <property type="project" value="UniProtKB-KW"/>
</dbReference>
<feature type="region of interest" description="Disordered" evidence="4">
    <location>
        <begin position="1"/>
        <end position="133"/>
    </location>
</feature>
<keyword evidence="1" id="KW-0805">Transcription regulation</keyword>
<accession>A0A4Y3R8U9</accession>
<dbReference type="OrthoDB" id="3864082at2"/>
<dbReference type="InterPro" id="IPR000524">
    <property type="entry name" value="Tscrpt_reg_HTH_GntR"/>
</dbReference>
<dbReference type="Pfam" id="PF00392">
    <property type="entry name" value="GntR"/>
    <property type="match status" value="1"/>
</dbReference>
<feature type="compositionally biased region" description="Basic and acidic residues" evidence="4">
    <location>
        <begin position="60"/>
        <end position="82"/>
    </location>
</feature>
<gene>
    <name evidence="6" type="ORF">SCA03_57890</name>
</gene>
<comment type="caution">
    <text evidence="6">The sequence shown here is derived from an EMBL/GenBank/DDBJ whole genome shotgun (WGS) entry which is preliminary data.</text>
</comment>
<protein>
    <recommendedName>
        <fullName evidence="5">HTH gntR-type domain-containing protein</fullName>
    </recommendedName>
</protein>